<keyword evidence="4" id="KW-0479">Metal-binding</keyword>
<feature type="domain" description="Peptidase M48" evidence="12">
    <location>
        <begin position="104"/>
        <end position="322"/>
    </location>
</feature>
<evidence type="ECO:0000256" key="11">
    <source>
        <dbReference type="SAM" id="Phobius"/>
    </source>
</evidence>
<dbReference type="Gene3D" id="3.30.2010.10">
    <property type="entry name" value="Metalloproteases ('zincins'), catalytic domain"/>
    <property type="match status" value="1"/>
</dbReference>
<evidence type="ECO:0000313" key="14">
    <source>
        <dbReference type="Proteomes" id="UP000254535"/>
    </source>
</evidence>
<keyword evidence="1" id="KW-1003">Cell membrane</keyword>
<evidence type="ECO:0000256" key="1">
    <source>
        <dbReference type="ARBA" id="ARBA00022475"/>
    </source>
</evidence>
<dbReference type="InterPro" id="IPR050083">
    <property type="entry name" value="HtpX_protease"/>
</dbReference>
<comment type="cofactor">
    <cofactor evidence="10">
        <name>Zn(2+)</name>
        <dbReference type="ChEBI" id="CHEBI:29105"/>
    </cofactor>
    <text evidence="10">Binds 1 zinc ion per subunit.</text>
</comment>
<evidence type="ECO:0000256" key="3">
    <source>
        <dbReference type="ARBA" id="ARBA00022692"/>
    </source>
</evidence>
<gene>
    <name evidence="13" type="ORF">CFN16_16710</name>
</gene>
<comment type="similarity">
    <text evidence="10">Belongs to the peptidase M48 family.</text>
</comment>
<evidence type="ECO:0000256" key="5">
    <source>
        <dbReference type="ARBA" id="ARBA00022801"/>
    </source>
</evidence>
<keyword evidence="7 11" id="KW-1133">Transmembrane helix</keyword>
<evidence type="ECO:0000256" key="2">
    <source>
        <dbReference type="ARBA" id="ARBA00022670"/>
    </source>
</evidence>
<dbReference type="AlphaFoldDB" id="A0A345UZ02"/>
<accession>A0A345UZ02</accession>
<reference evidence="13 14" key="1">
    <citation type="submission" date="2017-07" db="EMBL/GenBank/DDBJ databases">
        <title>Genome sequence of Pseudomonas NEP1.</title>
        <authorList>
            <person name="Nascimento F.X."/>
        </authorList>
    </citation>
    <scope>NUCLEOTIDE SEQUENCE [LARGE SCALE GENOMIC DNA]</scope>
    <source>
        <strain evidence="13 14">NEP1</strain>
    </source>
</reference>
<organism evidence="13 14">
    <name type="scientific">Pseudomonas fluorescens</name>
    <dbReference type="NCBI Taxonomy" id="294"/>
    <lineage>
        <taxon>Bacteria</taxon>
        <taxon>Pseudomonadati</taxon>
        <taxon>Pseudomonadota</taxon>
        <taxon>Gammaproteobacteria</taxon>
        <taxon>Pseudomonadales</taxon>
        <taxon>Pseudomonadaceae</taxon>
        <taxon>Pseudomonas</taxon>
    </lineage>
</organism>
<evidence type="ECO:0000256" key="4">
    <source>
        <dbReference type="ARBA" id="ARBA00022723"/>
    </source>
</evidence>
<keyword evidence="5 10" id="KW-0378">Hydrolase</keyword>
<evidence type="ECO:0000256" key="9">
    <source>
        <dbReference type="ARBA" id="ARBA00023136"/>
    </source>
</evidence>
<dbReference type="GO" id="GO:0006508">
    <property type="term" value="P:proteolysis"/>
    <property type="evidence" value="ECO:0007669"/>
    <property type="project" value="UniProtKB-KW"/>
</dbReference>
<dbReference type="CDD" id="cd07340">
    <property type="entry name" value="M48B_Htpx_like"/>
    <property type="match status" value="1"/>
</dbReference>
<feature type="transmembrane region" description="Helical" evidence="11">
    <location>
        <begin position="216"/>
        <end position="237"/>
    </location>
</feature>
<dbReference type="PANTHER" id="PTHR43221:SF2">
    <property type="entry name" value="PROTEASE HTPX HOMOLOG"/>
    <property type="match status" value="1"/>
</dbReference>
<dbReference type="GO" id="GO:0004222">
    <property type="term" value="F:metalloendopeptidase activity"/>
    <property type="evidence" value="ECO:0007669"/>
    <property type="project" value="InterPro"/>
</dbReference>
<evidence type="ECO:0000259" key="12">
    <source>
        <dbReference type="Pfam" id="PF01435"/>
    </source>
</evidence>
<evidence type="ECO:0000256" key="6">
    <source>
        <dbReference type="ARBA" id="ARBA00022833"/>
    </source>
</evidence>
<name>A0A345UZ02_PSEFL</name>
<keyword evidence="6 10" id="KW-0862">Zinc</keyword>
<dbReference type="InterPro" id="IPR001915">
    <property type="entry name" value="Peptidase_M48"/>
</dbReference>
<feature type="transmembrane region" description="Helical" evidence="11">
    <location>
        <begin position="54"/>
        <end position="75"/>
    </location>
</feature>
<dbReference type="PANTHER" id="PTHR43221">
    <property type="entry name" value="PROTEASE HTPX"/>
    <property type="match status" value="1"/>
</dbReference>
<dbReference type="Pfam" id="PF01435">
    <property type="entry name" value="Peptidase_M48"/>
    <property type="match status" value="1"/>
</dbReference>
<feature type="transmembrane region" description="Helical" evidence="11">
    <location>
        <begin position="185"/>
        <end position="204"/>
    </location>
</feature>
<keyword evidence="3 11" id="KW-0812">Transmembrane</keyword>
<keyword evidence="9 11" id="KW-0472">Membrane</keyword>
<evidence type="ECO:0000313" key="13">
    <source>
        <dbReference type="EMBL" id="AXJ05704.1"/>
    </source>
</evidence>
<keyword evidence="2 10" id="KW-0645">Protease</keyword>
<dbReference type="EMBL" id="CP022313">
    <property type="protein sequence ID" value="AXJ05704.1"/>
    <property type="molecule type" value="Genomic_DNA"/>
</dbReference>
<feature type="transmembrane region" description="Helical" evidence="11">
    <location>
        <begin position="17"/>
        <end position="38"/>
    </location>
</feature>
<evidence type="ECO:0000256" key="7">
    <source>
        <dbReference type="ARBA" id="ARBA00022989"/>
    </source>
</evidence>
<keyword evidence="8 10" id="KW-0482">Metalloprotease</keyword>
<sequence length="348" mass="37576">MNFFERQTQARNQTQRLVCMMILAIVMLIGMTSLPFVFNGFEDYLSGTGTLADAFLAMAVIASFISSIVVIGGLLKYRQLRAGGKVVAEKLGGRLLNGNAHTLDEQRLMNVVEEMAIASGTCMPAVYLLPDESINAFAAGFTPEDAAIGVTRGAVTLLTREELQGVIAHEFSHIFNGDMRLNTQLVAVVHGLLVLGLAGTYIMASLLKRDKRDVRLMLVVFALGFALCVAGFIGNLYGNLIKAAVSRQREFLADASAVQYTRNPQSIVGALKKISAHKQGSVINSPRAAEFSHLFFSTSGSGWLSRMFATHPDLSVRIRRIDPQWDGSFTTAAAAGKPVPDQMAATAD</sequence>
<dbReference type="RefSeq" id="WP_115078404.1">
    <property type="nucleotide sequence ID" value="NZ_CP022313.1"/>
</dbReference>
<evidence type="ECO:0000256" key="8">
    <source>
        <dbReference type="ARBA" id="ARBA00023049"/>
    </source>
</evidence>
<evidence type="ECO:0000256" key="10">
    <source>
        <dbReference type="RuleBase" id="RU003983"/>
    </source>
</evidence>
<dbReference type="Proteomes" id="UP000254535">
    <property type="component" value="Chromosome"/>
</dbReference>
<proteinExistence type="inferred from homology"/>
<protein>
    <submittedName>
        <fullName evidence="13">Peptidase M48</fullName>
    </submittedName>
</protein>
<dbReference type="GO" id="GO:0046872">
    <property type="term" value="F:metal ion binding"/>
    <property type="evidence" value="ECO:0007669"/>
    <property type="project" value="UniProtKB-KW"/>
</dbReference>